<protein>
    <submittedName>
        <fullName evidence="1">Gas vesicle protein GvpG</fullName>
    </submittedName>
</protein>
<organism evidence="1 2">
    <name type="scientific">Thermasporomyces composti</name>
    <dbReference type="NCBI Taxonomy" id="696763"/>
    <lineage>
        <taxon>Bacteria</taxon>
        <taxon>Bacillati</taxon>
        <taxon>Actinomycetota</taxon>
        <taxon>Actinomycetes</taxon>
        <taxon>Propionibacteriales</taxon>
        <taxon>Nocardioidaceae</taxon>
        <taxon>Thermasporomyces</taxon>
    </lineage>
</organism>
<evidence type="ECO:0000313" key="2">
    <source>
        <dbReference type="Proteomes" id="UP000256485"/>
    </source>
</evidence>
<name>A0A3D9V7U8_THECX</name>
<sequence>MSLLTELFSLSLAPIRGVSWIAGRMFANGGSDGDDLLRIQADLRELYCSYAKGRMAPEEFLSAEEQLLRRLEEAERLGGGGG</sequence>
<dbReference type="AlphaFoldDB" id="A0A3D9V7U8"/>
<reference evidence="1 2" key="1">
    <citation type="submission" date="2018-08" db="EMBL/GenBank/DDBJ databases">
        <title>Sequencing the genomes of 1000 actinobacteria strains.</title>
        <authorList>
            <person name="Klenk H.-P."/>
        </authorList>
    </citation>
    <scope>NUCLEOTIDE SEQUENCE [LARGE SCALE GENOMIC DNA]</scope>
    <source>
        <strain evidence="1 2">DSM 22891</strain>
    </source>
</reference>
<evidence type="ECO:0000313" key="1">
    <source>
        <dbReference type="EMBL" id="REF37862.1"/>
    </source>
</evidence>
<dbReference type="Pfam" id="PF05120">
    <property type="entry name" value="GvpG"/>
    <property type="match status" value="1"/>
</dbReference>
<accession>A0A3D9V7U8</accession>
<dbReference type="EMBL" id="QTUC01000001">
    <property type="protein sequence ID" value="REF37862.1"/>
    <property type="molecule type" value="Genomic_DNA"/>
</dbReference>
<comment type="caution">
    <text evidence="1">The sequence shown here is derived from an EMBL/GenBank/DDBJ whole genome shotgun (WGS) entry which is preliminary data.</text>
</comment>
<dbReference type="Proteomes" id="UP000256485">
    <property type="component" value="Unassembled WGS sequence"/>
</dbReference>
<dbReference type="InterPro" id="IPR007804">
    <property type="entry name" value="GvpG"/>
</dbReference>
<keyword evidence="2" id="KW-1185">Reference proteome</keyword>
<proteinExistence type="predicted"/>
<gene>
    <name evidence="1" type="ORF">DFJ64_3323</name>
</gene>
<dbReference type="RefSeq" id="WP_170152646.1">
    <property type="nucleotide sequence ID" value="NZ_QTUC01000001.1"/>
</dbReference>